<evidence type="ECO:0000313" key="2">
    <source>
        <dbReference type="Proteomes" id="UP001230649"/>
    </source>
</evidence>
<dbReference type="EMBL" id="JASBWS010000025">
    <property type="protein sequence ID" value="KAJ9110202.1"/>
    <property type="molecule type" value="Genomic_DNA"/>
</dbReference>
<gene>
    <name evidence="1" type="ORF">QFC20_003054</name>
</gene>
<organism evidence="1 2">
    <name type="scientific">Naganishia adeliensis</name>
    <dbReference type="NCBI Taxonomy" id="92952"/>
    <lineage>
        <taxon>Eukaryota</taxon>
        <taxon>Fungi</taxon>
        <taxon>Dikarya</taxon>
        <taxon>Basidiomycota</taxon>
        <taxon>Agaricomycotina</taxon>
        <taxon>Tremellomycetes</taxon>
        <taxon>Filobasidiales</taxon>
        <taxon>Filobasidiaceae</taxon>
        <taxon>Naganishia</taxon>
    </lineage>
</organism>
<reference evidence="1" key="1">
    <citation type="submission" date="2023-04" db="EMBL/GenBank/DDBJ databases">
        <title>Draft Genome sequencing of Naganishia species isolated from polar environments using Oxford Nanopore Technology.</title>
        <authorList>
            <person name="Leo P."/>
            <person name="Venkateswaran K."/>
        </authorList>
    </citation>
    <scope>NUCLEOTIDE SEQUENCE</scope>
    <source>
        <strain evidence="1">MNA-CCFEE 5262</strain>
    </source>
</reference>
<accession>A0ACC2WGL0</accession>
<sequence length="677" mass="72118">MFTASGLLVRFLKVFEKSNYQSVKWVRYMTKSKGTYQIRIQSDHRNVTYSQGTPTNESKNPARAQPIPSSRNLSSTEPNPEQSTGVEVPPQPSTTAGQSPTSASITTRSPNRTSSPQTRASPRAKPEDSRESTSLAAVVMDASVSPRQRVDGFVPPKARGSADDMAQEKDGQTHSSPVSIPRTGEESTRQDVAQSSSPEPSRSPHRVDGSGKQDRHSESASAAQPTSNSDSSNTPASSPPPKTPNSDDGTHEGEHSASIPQKGKDRSKADEATDASAPAEASNTPHMDLATYPTQDLLRLLASLLQQIASANDGLREEAFSTRADQQHPGSRPSSPSSRNRTRQASNGETAGNFIIPAFRPRPAHAEGKRRRSVEGEAVSAGAGKDVAQEAQSHGVAQGAAPAESHGVETVHDVLPDEAPSSAVTVPDSSGNGGNHYDTSPKTTASGSGVSVPSSGTASHAESANSATTARAKKPETYRIITTAARQSLVHTSAILCFHARNVPSISIEAYLQRILKYCPITNEVFLSLLVYFDRMSKMQLGTGQANGPSIASEVGEQTGIQGFAIDSFNVHRLVIAGITVASKFFSDVFYTNSRYAKVGGLPQSELNQLELQFLLLNDFNLVIPIDEMQRYADQLLAYGQGKGMVGNTGPGIVFGHLPAMKPPSEQQRDNSESPVL</sequence>
<comment type="caution">
    <text evidence="1">The sequence shown here is derived from an EMBL/GenBank/DDBJ whole genome shotgun (WGS) entry which is preliminary data.</text>
</comment>
<protein>
    <submittedName>
        <fullName evidence="1">Uncharacterized protein</fullName>
    </submittedName>
</protein>
<name>A0ACC2WGL0_9TREE</name>
<dbReference type="Proteomes" id="UP001230649">
    <property type="component" value="Unassembled WGS sequence"/>
</dbReference>
<proteinExistence type="predicted"/>
<keyword evidence="2" id="KW-1185">Reference proteome</keyword>
<evidence type="ECO:0000313" key="1">
    <source>
        <dbReference type="EMBL" id="KAJ9110202.1"/>
    </source>
</evidence>